<organism evidence="2 3">
    <name type="scientific">Bradyrhizobium lablabi</name>
    <dbReference type="NCBI Taxonomy" id="722472"/>
    <lineage>
        <taxon>Bacteria</taxon>
        <taxon>Pseudomonadati</taxon>
        <taxon>Pseudomonadota</taxon>
        <taxon>Alphaproteobacteria</taxon>
        <taxon>Hyphomicrobiales</taxon>
        <taxon>Nitrobacteraceae</taxon>
        <taxon>Bradyrhizobium</taxon>
    </lineage>
</organism>
<feature type="region of interest" description="Disordered" evidence="1">
    <location>
        <begin position="120"/>
        <end position="196"/>
    </location>
</feature>
<gene>
    <name evidence="2" type="ORF">SAMN05444159_4246</name>
</gene>
<dbReference type="RefSeq" id="WP_433994590.1">
    <property type="nucleotide sequence ID" value="NZ_LT670844.1"/>
</dbReference>
<dbReference type="Proteomes" id="UP000189935">
    <property type="component" value="Chromosome I"/>
</dbReference>
<name>A0A1M6VIX6_9BRAD</name>
<feature type="compositionally biased region" description="Basic and acidic residues" evidence="1">
    <location>
        <begin position="165"/>
        <end position="187"/>
    </location>
</feature>
<proteinExistence type="predicted"/>
<evidence type="ECO:0000256" key="1">
    <source>
        <dbReference type="SAM" id="MobiDB-lite"/>
    </source>
</evidence>
<protein>
    <submittedName>
        <fullName evidence="2">Uncharacterized protein</fullName>
    </submittedName>
</protein>
<dbReference type="EMBL" id="LT670844">
    <property type="protein sequence ID" value="SHK81315.1"/>
    <property type="molecule type" value="Genomic_DNA"/>
</dbReference>
<reference evidence="2 3" key="1">
    <citation type="submission" date="2016-11" db="EMBL/GenBank/DDBJ databases">
        <authorList>
            <person name="Jaros S."/>
            <person name="Januszkiewicz K."/>
            <person name="Wedrychowicz H."/>
        </authorList>
    </citation>
    <scope>NUCLEOTIDE SEQUENCE [LARGE SCALE GENOMIC DNA]</scope>
    <source>
        <strain evidence="2 3">GAS499</strain>
    </source>
</reference>
<dbReference type="AlphaFoldDB" id="A0A1M6VIX6"/>
<accession>A0A1M6VIX6</accession>
<feature type="compositionally biased region" description="Basic and acidic residues" evidence="1">
    <location>
        <begin position="127"/>
        <end position="148"/>
    </location>
</feature>
<evidence type="ECO:0000313" key="2">
    <source>
        <dbReference type="EMBL" id="SHK81315.1"/>
    </source>
</evidence>
<evidence type="ECO:0000313" key="3">
    <source>
        <dbReference type="Proteomes" id="UP000189935"/>
    </source>
</evidence>
<sequence length="224" mass="25008">MSQQEASDSHLSKWLESSAPRDDDLEIVRLSAARTRAMDEAGAAIARQHNGPLTALLLYMGEIKQHSHQFSQGSGDRAYLQQVVENALQQTERVCAMMKQIAGAHEGSVAASGRKAQWETRSASVREAAHPRRDVLIRPRSKTSDQARARSSQSDQRGMLQQARRLADAHQPADLREPSRRSDAEARRAKHRRSRPHRALAFGFGVAERVTVFARVSYNCHRPA</sequence>